<dbReference type="Pfam" id="PF25019">
    <property type="entry name" value="LRR_R13L1-DRL21"/>
    <property type="match status" value="1"/>
</dbReference>
<dbReference type="EMBL" id="JACGWK010001378">
    <property type="protein sequence ID" value="KAL0289925.1"/>
    <property type="molecule type" value="Genomic_DNA"/>
</dbReference>
<accession>A0AAW2J5S9</accession>
<feature type="domain" description="R13L1/DRL21-like LRR repeat region" evidence="1">
    <location>
        <begin position="70"/>
        <end position="204"/>
    </location>
</feature>
<proteinExistence type="predicted"/>
<gene>
    <name evidence="2" type="ORF">Sangu_2596100</name>
</gene>
<organism evidence="2">
    <name type="scientific">Sesamum angustifolium</name>
    <dbReference type="NCBI Taxonomy" id="2727405"/>
    <lineage>
        <taxon>Eukaryota</taxon>
        <taxon>Viridiplantae</taxon>
        <taxon>Streptophyta</taxon>
        <taxon>Embryophyta</taxon>
        <taxon>Tracheophyta</taxon>
        <taxon>Spermatophyta</taxon>
        <taxon>Magnoliopsida</taxon>
        <taxon>eudicotyledons</taxon>
        <taxon>Gunneridae</taxon>
        <taxon>Pentapetalae</taxon>
        <taxon>asterids</taxon>
        <taxon>lamiids</taxon>
        <taxon>Lamiales</taxon>
        <taxon>Pedaliaceae</taxon>
        <taxon>Sesamum</taxon>
    </lineage>
</organism>
<evidence type="ECO:0000313" key="2">
    <source>
        <dbReference type="EMBL" id="KAL0289925.1"/>
    </source>
</evidence>
<dbReference type="PANTHER" id="PTHR47186:SF42">
    <property type="entry name" value="DISEASE RESISTANCE RPP13-LIKE PROTEIN 1"/>
    <property type="match status" value="1"/>
</dbReference>
<dbReference type="AlphaFoldDB" id="A0AAW2J5S9"/>
<dbReference type="InterPro" id="IPR056789">
    <property type="entry name" value="LRR_R13L1-DRL21"/>
</dbReference>
<sequence>MLLDFKSLHVLILMGEDLKELPSSIGKLIHLRLVDTSSTRIENLPDSIGRLVSLQSLPYFQVGHEKGRGIVELGSLKNLKGTLEIHNLEKVCDKEDAKRAHLFQKQNLCKLKFAWSELREGDINDENVLEGLQPHPNLKSLEINGFNGRNFPLWILKMAVQDDLGGQWIGLNHLMEIRLTNCKECEEIPMLGRLPYLKRLYLHDLTHVRSLVSSFYGVDNYSTQSNSGNGVQRETITLFPMLEKLELSKMPNLIEWGEATNRALTSLPCEMIASCAASLETLALLGLSSLINFAEVFRLLPKMLRLTHLAIGDVPKFNYPPMEIGFLGSLSDLYVLPCLDSLDLASFEEFLDVLLRGVKSLRSLWLTGHDWNLSSLKMLRLWRCKKLKSLSSVSTMQKLEKEVKDCPLLEQ</sequence>
<dbReference type="PANTHER" id="PTHR47186">
    <property type="entry name" value="LEUCINE-RICH REPEAT-CONTAINING PROTEIN 57"/>
    <property type="match status" value="1"/>
</dbReference>
<dbReference type="InterPro" id="IPR032675">
    <property type="entry name" value="LRR_dom_sf"/>
</dbReference>
<reference evidence="2" key="2">
    <citation type="journal article" date="2024" name="Plant">
        <title>Genomic evolution and insights into agronomic trait innovations of Sesamum species.</title>
        <authorList>
            <person name="Miao H."/>
            <person name="Wang L."/>
            <person name="Qu L."/>
            <person name="Liu H."/>
            <person name="Sun Y."/>
            <person name="Le M."/>
            <person name="Wang Q."/>
            <person name="Wei S."/>
            <person name="Zheng Y."/>
            <person name="Lin W."/>
            <person name="Duan Y."/>
            <person name="Cao H."/>
            <person name="Xiong S."/>
            <person name="Wang X."/>
            <person name="Wei L."/>
            <person name="Li C."/>
            <person name="Ma Q."/>
            <person name="Ju M."/>
            <person name="Zhao R."/>
            <person name="Li G."/>
            <person name="Mu C."/>
            <person name="Tian Q."/>
            <person name="Mei H."/>
            <person name="Zhang T."/>
            <person name="Gao T."/>
            <person name="Zhang H."/>
        </authorList>
    </citation>
    <scope>NUCLEOTIDE SEQUENCE</scope>
    <source>
        <strain evidence="2">G01</strain>
    </source>
</reference>
<comment type="caution">
    <text evidence="2">The sequence shown here is derived from an EMBL/GenBank/DDBJ whole genome shotgun (WGS) entry which is preliminary data.</text>
</comment>
<protein>
    <recommendedName>
        <fullName evidence="1">R13L1/DRL21-like LRR repeat region domain-containing protein</fullName>
    </recommendedName>
</protein>
<dbReference type="Gene3D" id="3.80.10.10">
    <property type="entry name" value="Ribonuclease Inhibitor"/>
    <property type="match status" value="2"/>
</dbReference>
<name>A0AAW2J5S9_9LAMI</name>
<reference evidence="2" key="1">
    <citation type="submission" date="2020-06" db="EMBL/GenBank/DDBJ databases">
        <authorList>
            <person name="Li T."/>
            <person name="Hu X."/>
            <person name="Zhang T."/>
            <person name="Song X."/>
            <person name="Zhang H."/>
            <person name="Dai N."/>
            <person name="Sheng W."/>
            <person name="Hou X."/>
            <person name="Wei L."/>
        </authorList>
    </citation>
    <scope>NUCLEOTIDE SEQUENCE</scope>
    <source>
        <strain evidence="2">G01</strain>
        <tissue evidence="2">Leaf</tissue>
    </source>
</reference>
<evidence type="ECO:0000259" key="1">
    <source>
        <dbReference type="Pfam" id="PF25019"/>
    </source>
</evidence>
<dbReference type="SUPFAM" id="SSF52058">
    <property type="entry name" value="L domain-like"/>
    <property type="match status" value="2"/>
</dbReference>